<sequence length="192" mass="22273">MKTHVSMVCKKANFHLYNIGKIRSYIDLDTTKMLINAFVMSSLDYCNSLLYSLPKTLVCQLQKIQNKAARIVSLTRAADHITPYLKQLHWLPVNQRIMFKINTITFNCLNDPLAPSYLSDLIKQYVPSRSLRSSHKNQLVCPVQKSKFGERAFVYAAPKEWNKLPLEVQNSPNLAVFKRRLKTLFFTQTFEQ</sequence>
<organism evidence="1 2">
    <name type="scientific">Patella caerulea</name>
    <name type="common">Rayed Mediterranean limpet</name>
    <dbReference type="NCBI Taxonomy" id="87958"/>
    <lineage>
        <taxon>Eukaryota</taxon>
        <taxon>Metazoa</taxon>
        <taxon>Spiralia</taxon>
        <taxon>Lophotrochozoa</taxon>
        <taxon>Mollusca</taxon>
        <taxon>Gastropoda</taxon>
        <taxon>Patellogastropoda</taxon>
        <taxon>Patelloidea</taxon>
        <taxon>Patellidae</taxon>
        <taxon>Patella</taxon>
    </lineage>
</organism>
<comment type="caution">
    <text evidence="1">The sequence shown here is derived from an EMBL/GenBank/DDBJ whole genome shotgun (WGS) entry which is preliminary data.</text>
</comment>
<protein>
    <submittedName>
        <fullName evidence="1">Uncharacterized protein</fullName>
    </submittedName>
</protein>
<accession>A0AAN8K863</accession>
<dbReference type="EMBL" id="JAZGQO010000004">
    <property type="protein sequence ID" value="KAK6187418.1"/>
    <property type="molecule type" value="Genomic_DNA"/>
</dbReference>
<evidence type="ECO:0000313" key="1">
    <source>
        <dbReference type="EMBL" id="KAK6187418.1"/>
    </source>
</evidence>
<keyword evidence="2" id="KW-1185">Reference proteome</keyword>
<name>A0AAN8K863_PATCE</name>
<dbReference type="AlphaFoldDB" id="A0AAN8K863"/>
<proteinExistence type="predicted"/>
<evidence type="ECO:0000313" key="2">
    <source>
        <dbReference type="Proteomes" id="UP001347796"/>
    </source>
</evidence>
<dbReference type="Proteomes" id="UP001347796">
    <property type="component" value="Unassembled WGS sequence"/>
</dbReference>
<reference evidence="1 2" key="1">
    <citation type="submission" date="2024-01" db="EMBL/GenBank/DDBJ databases">
        <title>The genome of the rayed Mediterranean limpet Patella caerulea (Linnaeus, 1758).</title>
        <authorList>
            <person name="Anh-Thu Weber A."/>
            <person name="Halstead-Nussloch G."/>
        </authorList>
    </citation>
    <scope>NUCLEOTIDE SEQUENCE [LARGE SCALE GENOMIC DNA]</scope>
    <source>
        <strain evidence="1">AATW-2023a</strain>
        <tissue evidence="1">Whole specimen</tissue>
    </source>
</reference>
<dbReference type="PANTHER" id="PTHR33332">
    <property type="entry name" value="REVERSE TRANSCRIPTASE DOMAIN-CONTAINING PROTEIN"/>
    <property type="match status" value="1"/>
</dbReference>
<gene>
    <name evidence="1" type="ORF">SNE40_005452</name>
</gene>